<keyword evidence="4" id="KW-0862">Zinc</keyword>
<dbReference type="GeneID" id="43600054"/>
<dbReference type="InterPro" id="IPR032465">
    <property type="entry name" value="ACMSD"/>
</dbReference>
<dbReference type="PANTHER" id="PTHR21240">
    <property type="entry name" value="2-AMINO-3-CARBOXYLMUCONATE-6-SEMIALDEHYDE DECARBOXYLASE"/>
    <property type="match status" value="1"/>
</dbReference>
<evidence type="ECO:0000256" key="1">
    <source>
        <dbReference type="ARBA" id="ARBA00005871"/>
    </source>
</evidence>
<evidence type="ECO:0000256" key="3">
    <source>
        <dbReference type="ARBA" id="ARBA00022793"/>
    </source>
</evidence>
<dbReference type="Pfam" id="PF04909">
    <property type="entry name" value="Amidohydro_2"/>
    <property type="match status" value="1"/>
</dbReference>
<proteinExistence type="inferred from homology"/>
<evidence type="ECO:0000256" key="7">
    <source>
        <dbReference type="ARBA" id="ARBA00038889"/>
    </source>
</evidence>
<sequence length="357" mass="38031">MPSLIQSSLAILALSSSALGAYSIDKAFKFDVHSHVVPPIYKEALIKAKYPVDAATGLVFTDGFPVPDWTLANHIATMNTNGVNYSTISISAPGANFYAGQKNKMLTLVRSLNDAMASYTTQYPTRIGAMCILPLPYIEASIAEIVYCLDTLKFDGVGLYTNADGTYLGDRALDPVFDLLNARGATVFVHPSKPCSGSVSLGYPDPMIEYPFESVRAMENLLLTGQRSQYSNMSIIFPHGGGALPYLATRIAGLASLPFMGGLSVPDSLNQFKGYLFDTASSTSVVQLIAMKQFFGSVSGIVTGTDFPYVPQAQAAAGLASTKANGQFTDDEMGSINNANAFRVFPKVAAKLGFAIV</sequence>
<dbReference type="STRING" id="2656787.A0A370TIT1"/>
<comment type="caution">
    <text evidence="11">The sequence shown here is derived from an EMBL/GenBank/DDBJ whole genome shotgun (WGS) entry which is preliminary data.</text>
</comment>
<protein>
    <recommendedName>
        <fullName evidence="7">6-methylsalicylate decarboxylase</fullName>
        <ecNumber evidence="7">4.1.1.52</ecNumber>
    </recommendedName>
</protein>
<feature type="signal peptide" evidence="9">
    <location>
        <begin position="1"/>
        <end position="20"/>
    </location>
</feature>
<feature type="chain" id="PRO_5016811742" description="6-methylsalicylate decarboxylase" evidence="9">
    <location>
        <begin position="21"/>
        <end position="357"/>
    </location>
</feature>
<dbReference type="GO" id="GO:0005829">
    <property type="term" value="C:cytosol"/>
    <property type="evidence" value="ECO:0007669"/>
    <property type="project" value="TreeGrafter"/>
</dbReference>
<accession>A0A370TIT1</accession>
<name>A0A370TIT1_9HELO</name>
<keyword evidence="2" id="KW-0479">Metal-binding</keyword>
<feature type="domain" description="Amidohydrolase-related" evidence="10">
    <location>
        <begin position="31"/>
        <end position="346"/>
    </location>
</feature>
<dbReference type="InterPro" id="IPR032466">
    <property type="entry name" value="Metal_Hydrolase"/>
</dbReference>
<comment type="catalytic activity">
    <reaction evidence="6">
        <text>6-methylsalicylate + H(+) = 3-methylphenol + CO2</text>
        <dbReference type="Rhea" id="RHEA:23112"/>
        <dbReference type="ChEBI" id="CHEBI:15378"/>
        <dbReference type="ChEBI" id="CHEBI:16526"/>
        <dbReference type="ChEBI" id="CHEBI:17231"/>
        <dbReference type="ChEBI" id="CHEBI:36658"/>
        <dbReference type="EC" id="4.1.1.52"/>
    </reaction>
    <physiologicalReaction direction="left-to-right" evidence="6">
        <dbReference type="Rhea" id="RHEA:23113"/>
    </physiologicalReaction>
</comment>
<evidence type="ECO:0000259" key="10">
    <source>
        <dbReference type="Pfam" id="PF04909"/>
    </source>
</evidence>
<gene>
    <name evidence="11" type="ORF">BP5553_07205</name>
</gene>
<evidence type="ECO:0000256" key="2">
    <source>
        <dbReference type="ARBA" id="ARBA00022723"/>
    </source>
</evidence>
<keyword evidence="9" id="KW-0732">Signal</keyword>
<evidence type="ECO:0000256" key="6">
    <source>
        <dbReference type="ARBA" id="ARBA00036832"/>
    </source>
</evidence>
<evidence type="ECO:0000256" key="8">
    <source>
        <dbReference type="RuleBase" id="RU366045"/>
    </source>
</evidence>
<dbReference type="Proteomes" id="UP000254866">
    <property type="component" value="Unassembled WGS sequence"/>
</dbReference>
<evidence type="ECO:0000256" key="5">
    <source>
        <dbReference type="ARBA" id="ARBA00023239"/>
    </source>
</evidence>
<organism evidence="11 12">
    <name type="scientific">Venustampulla echinocandica</name>
    <dbReference type="NCBI Taxonomy" id="2656787"/>
    <lineage>
        <taxon>Eukaryota</taxon>
        <taxon>Fungi</taxon>
        <taxon>Dikarya</taxon>
        <taxon>Ascomycota</taxon>
        <taxon>Pezizomycotina</taxon>
        <taxon>Leotiomycetes</taxon>
        <taxon>Helotiales</taxon>
        <taxon>Pleuroascaceae</taxon>
        <taxon>Venustampulla</taxon>
    </lineage>
</organism>
<dbReference type="SUPFAM" id="SSF51556">
    <property type="entry name" value="Metallo-dependent hydrolases"/>
    <property type="match status" value="1"/>
</dbReference>
<dbReference type="InterPro" id="IPR006680">
    <property type="entry name" value="Amidohydro-rel"/>
</dbReference>
<dbReference type="GO" id="GO:0016787">
    <property type="term" value="F:hydrolase activity"/>
    <property type="evidence" value="ECO:0007669"/>
    <property type="project" value="InterPro"/>
</dbReference>
<dbReference type="EMBL" id="NPIC01000006">
    <property type="protein sequence ID" value="RDL35274.1"/>
    <property type="molecule type" value="Genomic_DNA"/>
</dbReference>
<dbReference type="GO" id="GO:0046872">
    <property type="term" value="F:metal ion binding"/>
    <property type="evidence" value="ECO:0007669"/>
    <property type="project" value="UniProtKB-KW"/>
</dbReference>
<dbReference type="GO" id="GO:0019748">
    <property type="term" value="P:secondary metabolic process"/>
    <property type="evidence" value="ECO:0007669"/>
    <property type="project" value="TreeGrafter"/>
</dbReference>
<keyword evidence="12" id="KW-1185">Reference proteome</keyword>
<dbReference type="PANTHER" id="PTHR21240:SF29">
    <property type="entry name" value="AMIDOHYDROLASE-RELATED DOMAIN-CONTAINING PROTEIN"/>
    <property type="match status" value="1"/>
</dbReference>
<dbReference type="AlphaFoldDB" id="A0A370TIT1"/>
<dbReference type="GO" id="GO:0047596">
    <property type="term" value="F:6-methylsalicylate decarboxylase activity"/>
    <property type="evidence" value="ECO:0007669"/>
    <property type="project" value="UniProtKB-EC"/>
</dbReference>
<dbReference type="Gene3D" id="3.20.20.140">
    <property type="entry name" value="Metal-dependent hydrolases"/>
    <property type="match status" value="1"/>
</dbReference>
<keyword evidence="5 8" id="KW-0456">Lyase</keyword>
<evidence type="ECO:0000313" key="11">
    <source>
        <dbReference type="EMBL" id="RDL35274.1"/>
    </source>
</evidence>
<evidence type="ECO:0000256" key="4">
    <source>
        <dbReference type="ARBA" id="ARBA00022833"/>
    </source>
</evidence>
<keyword evidence="3 8" id="KW-0210">Decarboxylase</keyword>
<dbReference type="OrthoDB" id="2832284at2759"/>
<reference evidence="11 12" key="1">
    <citation type="journal article" date="2018" name="IMA Fungus">
        <title>IMA Genome-F 9: Draft genome sequence of Annulohypoxylon stygium, Aspergillus mulundensis, Berkeleyomyces basicola (syn. Thielaviopsis basicola), Ceratocystis smalleyi, two Cercospora beticola strains, Coleophoma cylindrospora, Fusarium fracticaudum, Phialophora cf. hyalina, and Morchella septimelata.</title>
        <authorList>
            <person name="Wingfield B.D."/>
            <person name="Bills G.F."/>
            <person name="Dong Y."/>
            <person name="Huang W."/>
            <person name="Nel W.J."/>
            <person name="Swalarsk-Parry B.S."/>
            <person name="Vaghefi N."/>
            <person name="Wilken P.M."/>
            <person name="An Z."/>
            <person name="de Beer Z.W."/>
            <person name="De Vos L."/>
            <person name="Chen L."/>
            <person name="Duong T.A."/>
            <person name="Gao Y."/>
            <person name="Hammerbacher A."/>
            <person name="Kikkert J.R."/>
            <person name="Li Y."/>
            <person name="Li H."/>
            <person name="Li K."/>
            <person name="Li Q."/>
            <person name="Liu X."/>
            <person name="Ma X."/>
            <person name="Naidoo K."/>
            <person name="Pethybridge S.J."/>
            <person name="Sun J."/>
            <person name="Steenkamp E.T."/>
            <person name="van der Nest M.A."/>
            <person name="van Wyk S."/>
            <person name="Wingfield M.J."/>
            <person name="Xiong C."/>
            <person name="Yue Q."/>
            <person name="Zhang X."/>
        </authorList>
    </citation>
    <scope>NUCLEOTIDE SEQUENCE [LARGE SCALE GENOMIC DNA]</scope>
    <source>
        <strain evidence="11 12">BP 5553</strain>
    </source>
</reference>
<evidence type="ECO:0000256" key="9">
    <source>
        <dbReference type="SAM" id="SignalP"/>
    </source>
</evidence>
<dbReference type="RefSeq" id="XP_031868097.1">
    <property type="nucleotide sequence ID" value="XM_032015828.1"/>
</dbReference>
<comment type="similarity">
    <text evidence="1">Belongs to the metallo-dependent hydrolases superfamily. ACMSD family.</text>
</comment>
<dbReference type="EC" id="4.1.1.52" evidence="7"/>
<evidence type="ECO:0000313" key="12">
    <source>
        <dbReference type="Proteomes" id="UP000254866"/>
    </source>
</evidence>